<feature type="compositionally biased region" description="Basic and acidic residues" evidence="2">
    <location>
        <begin position="375"/>
        <end position="400"/>
    </location>
</feature>
<evidence type="ECO:0000256" key="1">
    <source>
        <dbReference type="SAM" id="Coils"/>
    </source>
</evidence>
<feature type="compositionally biased region" description="Polar residues" evidence="2">
    <location>
        <begin position="292"/>
        <end position="302"/>
    </location>
</feature>
<feature type="coiled-coil region" evidence="1">
    <location>
        <begin position="536"/>
        <end position="563"/>
    </location>
</feature>
<keyword evidence="4" id="KW-1185">Reference proteome</keyword>
<dbReference type="GO" id="GO:0045098">
    <property type="term" value="C:type III intermediate filament"/>
    <property type="evidence" value="ECO:0007669"/>
    <property type="project" value="TreeGrafter"/>
</dbReference>
<feature type="compositionally biased region" description="Basic and acidic residues" evidence="2">
    <location>
        <begin position="249"/>
        <end position="260"/>
    </location>
</feature>
<feature type="region of interest" description="Disordered" evidence="2">
    <location>
        <begin position="359"/>
        <end position="401"/>
    </location>
</feature>
<feature type="region of interest" description="Disordered" evidence="2">
    <location>
        <begin position="181"/>
        <end position="312"/>
    </location>
</feature>
<dbReference type="EMBL" id="JAUKUA010000001">
    <property type="protein sequence ID" value="KAK0732048.1"/>
    <property type="molecule type" value="Genomic_DNA"/>
</dbReference>
<feature type="region of interest" description="Disordered" evidence="2">
    <location>
        <begin position="329"/>
        <end position="348"/>
    </location>
</feature>
<feature type="coiled-coil region" evidence="1">
    <location>
        <begin position="612"/>
        <end position="646"/>
    </location>
</feature>
<sequence>MPASASASAILKSLKQGLKNGSPLDKAQSKTTKQKERSSASKGSNYKESSDIFNKLPIETLMGLPQETLANLPPETLTRLPLETLAQLPTSVIAKLPPETLAQLPPERISALPISALAKLPLETLSTISPHLLLQLPPSLLLALPPSLFATLSPTDLSRLPPELQKKVIVNQVADAHLSRPLQPPTAIFTDSEPAQDSQKARGWPNLSFRNGPQRSEEPKWDHSKPRQSPDGRDSIQTAPYRSSSQRGLRLESDHDDSGVRRASTLSKTGHGLVQGRQGHPVSPAPVRTASGPFQSAPTSPNVDLEPPSKSVRLNAQDYHMWGQQTAKIAPDQGPRVGGVSNGKEERPTSVVNKIGHSKRVSMGSRSKQGAELPLEPHPEFSLERHRDDSTTSLAPKDHQTAQIQANQVEELQAKLREDRQKHADRLRLADREVEEARKTLQQYQWRANKMEQDLMAAHQELDMRTSALHEKTHKLEEMNQALGQMKKDQEAMDKNLERRDREIYMGLSELDQTKRQLVEVAARETALSQELAAALQASDANIAKHKQEIAELSRTHQQALERQAFGFREQEKALTTDIEVSYEERIKGLKYENDAGLSEMRGQLDKQAEGIKAREGKVQKLKDAIREREAEIEKVRDEFKKLDEYYRKTLIDLEADSQSKLQKVSNLSAAKSQQHQLELAKLRAAHDAQIRALQESHQTTLGEYHASTDAKLTSLSAERDQLLADHATELYAISEQFSAQVQQEREDRTAELRHQQDSYENLLYRERDEHARALAALRPEPGEQIRQAADHDLRGSYRDLQLMVQTITQPFNLGKLRLPGTVGGRGIDPTGFVEREGKGAVRHLLSSVVWARIVDGFFSAPCGFGAFGNGEGAGLLMDVFRGWMRLLAPAEDPIPDPDLELFRTDQAANRWRSATFHSIVCSIKSASESSSQDDEAQQAQTLVTPFTANQAKVKAQILDVLREVTQNPLLEEIEDKVGDIVSVAGALALEIGVHRAFLGLAVPQRGEQVQIGHEFIDCEDGDAARGAFETVDLVVSPHLFRVGDGRGDLTTTKAIHPGEIYPVRS</sequence>
<comment type="caution">
    <text evidence="3">The sequence shown here is derived from an EMBL/GenBank/DDBJ whole genome shotgun (WGS) entry which is preliminary data.</text>
</comment>
<feature type="compositionally biased region" description="Basic and acidic residues" evidence="2">
    <location>
        <begin position="215"/>
        <end position="234"/>
    </location>
</feature>
<gene>
    <name evidence="3" type="ORF">B0H67DRAFT_640358</name>
</gene>
<dbReference type="PANTHER" id="PTHR34707">
    <property type="entry name" value="VIMENTIN-TYPE INTERMEDIATE FILAMENT-ASSOCIATED COILED-COIL PROTEIN"/>
    <property type="match status" value="1"/>
</dbReference>
<dbReference type="AlphaFoldDB" id="A0AA40EE71"/>
<keyword evidence="1" id="KW-0175">Coiled coil</keyword>
<proteinExistence type="predicted"/>
<evidence type="ECO:0000256" key="2">
    <source>
        <dbReference type="SAM" id="MobiDB-lite"/>
    </source>
</evidence>
<reference evidence="3" key="1">
    <citation type="submission" date="2023-06" db="EMBL/GenBank/DDBJ databases">
        <title>Genome-scale phylogeny and comparative genomics of the fungal order Sordariales.</title>
        <authorList>
            <consortium name="Lawrence Berkeley National Laboratory"/>
            <person name="Hensen N."/>
            <person name="Bonometti L."/>
            <person name="Westerberg I."/>
            <person name="Brannstrom I.O."/>
            <person name="Guillou S."/>
            <person name="Cros-Aarteil S."/>
            <person name="Calhoun S."/>
            <person name="Haridas S."/>
            <person name="Kuo A."/>
            <person name="Mondo S."/>
            <person name="Pangilinan J."/>
            <person name="Riley R."/>
            <person name="Labutti K."/>
            <person name="Andreopoulos B."/>
            <person name="Lipzen A."/>
            <person name="Chen C."/>
            <person name="Yanf M."/>
            <person name="Daum C."/>
            <person name="Ng V."/>
            <person name="Clum A."/>
            <person name="Steindorff A."/>
            <person name="Ohm R."/>
            <person name="Martin F."/>
            <person name="Silar P."/>
            <person name="Natvig D."/>
            <person name="Lalanne C."/>
            <person name="Gautier V."/>
            <person name="Ament-Velasquez S.L."/>
            <person name="Kruys A."/>
            <person name="Hutchinson M.I."/>
            <person name="Powell A.J."/>
            <person name="Barry K."/>
            <person name="Miller A.N."/>
            <person name="Grigoriev I.V."/>
            <person name="Debuchy R."/>
            <person name="Gladieux P."/>
            <person name="Thoren M.H."/>
            <person name="Johannesson H."/>
        </authorList>
    </citation>
    <scope>NUCLEOTIDE SEQUENCE</scope>
    <source>
        <strain evidence="3">SMH4607-1</strain>
    </source>
</reference>
<dbReference type="PANTHER" id="PTHR34707:SF1">
    <property type="entry name" value="VIMENTIN-TYPE INTERMEDIATE FILAMENT-ASSOCIATED COILED-COIL PROTEIN"/>
    <property type="match status" value="1"/>
</dbReference>
<organism evidence="3 4">
    <name type="scientific">Lasiosphaeris hirsuta</name>
    <dbReference type="NCBI Taxonomy" id="260670"/>
    <lineage>
        <taxon>Eukaryota</taxon>
        <taxon>Fungi</taxon>
        <taxon>Dikarya</taxon>
        <taxon>Ascomycota</taxon>
        <taxon>Pezizomycotina</taxon>
        <taxon>Sordariomycetes</taxon>
        <taxon>Sordariomycetidae</taxon>
        <taxon>Sordariales</taxon>
        <taxon>Lasiosphaeriaceae</taxon>
        <taxon>Lasiosphaeris</taxon>
    </lineage>
</organism>
<feature type="region of interest" description="Disordered" evidence="2">
    <location>
        <begin position="16"/>
        <end position="48"/>
    </location>
</feature>
<name>A0AA40EE71_9PEZI</name>
<accession>A0AA40EE71</accession>
<dbReference type="Proteomes" id="UP001172102">
    <property type="component" value="Unassembled WGS sequence"/>
</dbReference>
<evidence type="ECO:0000313" key="3">
    <source>
        <dbReference type="EMBL" id="KAK0732048.1"/>
    </source>
</evidence>
<evidence type="ECO:0000313" key="4">
    <source>
        <dbReference type="Proteomes" id="UP001172102"/>
    </source>
</evidence>
<feature type="compositionally biased region" description="Polar residues" evidence="2">
    <location>
        <begin position="235"/>
        <end position="247"/>
    </location>
</feature>
<protein>
    <submittedName>
        <fullName evidence="3">Uncharacterized protein</fullName>
    </submittedName>
</protein>